<comment type="similarity">
    <text evidence="1">Belongs to the LysR transcriptional regulatory family.</text>
</comment>
<dbReference type="SUPFAM" id="SSF46785">
    <property type="entry name" value="Winged helix' DNA-binding domain"/>
    <property type="match status" value="1"/>
</dbReference>
<sequence length="308" mass="33576">MALTVRQLEVIRAVSLHGSVTEAASALGISQPAISLMLRDCAAHAGFPFFVRKHGRLQATRETQVILAELNRIFDGIERVNRLMDDMREMTVGTVQVASVPTLADNLISSTIAAFQKSWPNIQVGVFTLDNVGVFENVIQERVDFGLALSPLNHRDGRGVDGRLVDLCTTELVCVMHPECPLARLDVVTPKDLAPYPLISFGKSLPLGALVEESFQRADVPRRIALEVTLTSVACSLARSGAGVAIIDPFHLWSERDHGVVTLPYAPRTEVRAQMVLPSNAPLSRSARLFVDALRQTARQRQGALQAA</sequence>
<dbReference type="Pfam" id="PF00126">
    <property type="entry name" value="HTH_1"/>
    <property type="match status" value="1"/>
</dbReference>
<keyword evidence="7" id="KW-1185">Reference proteome</keyword>
<keyword evidence="2" id="KW-0805">Transcription regulation</keyword>
<keyword evidence="3" id="KW-0238">DNA-binding</keyword>
<organism evidence="6 7">
    <name type="scientific">Bordetella genomosp. 10</name>
    <dbReference type="NCBI Taxonomy" id="1416804"/>
    <lineage>
        <taxon>Bacteria</taxon>
        <taxon>Pseudomonadati</taxon>
        <taxon>Pseudomonadota</taxon>
        <taxon>Betaproteobacteria</taxon>
        <taxon>Burkholderiales</taxon>
        <taxon>Alcaligenaceae</taxon>
        <taxon>Bordetella</taxon>
    </lineage>
</organism>
<dbReference type="EMBL" id="NEVM01000005">
    <property type="protein sequence ID" value="OZI32237.1"/>
    <property type="molecule type" value="Genomic_DNA"/>
</dbReference>
<dbReference type="GO" id="GO:0010628">
    <property type="term" value="P:positive regulation of gene expression"/>
    <property type="evidence" value="ECO:0007669"/>
    <property type="project" value="TreeGrafter"/>
</dbReference>
<protein>
    <recommendedName>
        <fullName evidence="5">HTH lysR-type domain-containing protein</fullName>
    </recommendedName>
</protein>
<dbReference type="PANTHER" id="PTHR30427">
    <property type="entry name" value="TRANSCRIPTIONAL ACTIVATOR PROTEIN LYSR"/>
    <property type="match status" value="1"/>
</dbReference>
<dbReference type="InterPro" id="IPR036388">
    <property type="entry name" value="WH-like_DNA-bd_sf"/>
</dbReference>
<dbReference type="InterPro" id="IPR005119">
    <property type="entry name" value="LysR_subst-bd"/>
</dbReference>
<evidence type="ECO:0000256" key="4">
    <source>
        <dbReference type="ARBA" id="ARBA00023163"/>
    </source>
</evidence>
<evidence type="ECO:0000259" key="5">
    <source>
        <dbReference type="PROSITE" id="PS50931"/>
    </source>
</evidence>
<evidence type="ECO:0000313" key="7">
    <source>
        <dbReference type="Proteomes" id="UP000216020"/>
    </source>
</evidence>
<name>A0A261S5I0_9BORD</name>
<dbReference type="Pfam" id="PF03466">
    <property type="entry name" value="LysR_substrate"/>
    <property type="match status" value="1"/>
</dbReference>
<dbReference type="InterPro" id="IPR000847">
    <property type="entry name" value="LysR_HTH_N"/>
</dbReference>
<dbReference type="RefSeq" id="WP_094856633.1">
    <property type="nucleotide sequence ID" value="NZ_NEVM01000005.1"/>
</dbReference>
<dbReference type="AlphaFoldDB" id="A0A261S5I0"/>
<keyword evidence="4" id="KW-0804">Transcription</keyword>
<dbReference type="SUPFAM" id="SSF53850">
    <property type="entry name" value="Periplasmic binding protein-like II"/>
    <property type="match status" value="1"/>
</dbReference>
<evidence type="ECO:0000256" key="3">
    <source>
        <dbReference type="ARBA" id="ARBA00023125"/>
    </source>
</evidence>
<proteinExistence type="inferred from homology"/>
<dbReference type="Gene3D" id="3.40.190.290">
    <property type="match status" value="1"/>
</dbReference>
<dbReference type="PANTHER" id="PTHR30427:SF1">
    <property type="entry name" value="TRANSCRIPTIONAL ACTIVATOR PROTEIN LYSR"/>
    <property type="match status" value="1"/>
</dbReference>
<dbReference type="GO" id="GO:0003700">
    <property type="term" value="F:DNA-binding transcription factor activity"/>
    <property type="evidence" value="ECO:0007669"/>
    <property type="project" value="InterPro"/>
</dbReference>
<dbReference type="Proteomes" id="UP000216020">
    <property type="component" value="Unassembled WGS sequence"/>
</dbReference>
<reference evidence="7" key="1">
    <citation type="submission" date="2017-05" db="EMBL/GenBank/DDBJ databases">
        <title>Complete and WGS of Bordetella genogroups.</title>
        <authorList>
            <person name="Spilker T."/>
            <person name="Lipuma J."/>
        </authorList>
    </citation>
    <scope>NUCLEOTIDE SEQUENCE [LARGE SCALE GENOMIC DNA]</scope>
    <source>
        <strain evidence="7">AU16122</strain>
    </source>
</reference>
<dbReference type="GO" id="GO:0043565">
    <property type="term" value="F:sequence-specific DNA binding"/>
    <property type="evidence" value="ECO:0007669"/>
    <property type="project" value="TreeGrafter"/>
</dbReference>
<comment type="caution">
    <text evidence="6">The sequence shown here is derived from an EMBL/GenBank/DDBJ whole genome shotgun (WGS) entry which is preliminary data.</text>
</comment>
<evidence type="ECO:0000256" key="1">
    <source>
        <dbReference type="ARBA" id="ARBA00009437"/>
    </source>
</evidence>
<dbReference type="Gene3D" id="1.10.10.10">
    <property type="entry name" value="Winged helix-like DNA-binding domain superfamily/Winged helix DNA-binding domain"/>
    <property type="match status" value="1"/>
</dbReference>
<dbReference type="PROSITE" id="PS50931">
    <property type="entry name" value="HTH_LYSR"/>
    <property type="match status" value="1"/>
</dbReference>
<accession>A0A261S5I0</accession>
<feature type="domain" description="HTH lysR-type" evidence="5">
    <location>
        <begin position="3"/>
        <end position="60"/>
    </location>
</feature>
<gene>
    <name evidence="6" type="ORF">CAL29_30955</name>
</gene>
<dbReference type="InterPro" id="IPR036390">
    <property type="entry name" value="WH_DNA-bd_sf"/>
</dbReference>
<evidence type="ECO:0000313" key="6">
    <source>
        <dbReference type="EMBL" id="OZI32237.1"/>
    </source>
</evidence>
<dbReference type="OrthoDB" id="110033at2"/>
<evidence type="ECO:0000256" key="2">
    <source>
        <dbReference type="ARBA" id="ARBA00023015"/>
    </source>
</evidence>